<dbReference type="PANTHER" id="PTHR32063:SF0">
    <property type="entry name" value="SWARMING MOTILITY PROTEIN SWRC"/>
    <property type="match status" value="1"/>
</dbReference>
<proteinExistence type="predicted"/>
<organism evidence="1">
    <name type="scientific">candidate division WOR-3 bacterium</name>
    <dbReference type="NCBI Taxonomy" id="2052148"/>
    <lineage>
        <taxon>Bacteria</taxon>
        <taxon>Bacteria division WOR-3</taxon>
    </lineage>
</organism>
<dbReference type="Pfam" id="PF00873">
    <property type="entry name" value="ACR_tran"/>
    <property type="match status" value="1"/>
</dbReference>
<dbReference type="GO" id="GO:0042910">
    <property type="term" value="F:xenobiotic transmembrane transporter activity"/>
    <property type="evidence" value="ECO:0007669"/>
    <property type="project" value="TreeGrafter"/>
</dbReference>
<gene>
    <name evidence="1" type="ORF">ENF18_01260</name>
</gene>
<dbReference type="AlphaFoldDB" id="A0A7C0ZK19"/>
<protein>
    <submittedName>
        <fullName evidence="1">Efflux RND transporter permease subunit</fullName>
    </submittedName>
</protein>
<dbReference type="SUPFAM" id="SSF82693">
    <property type="entry name" value="Multidrug efflux transporter AcrB pore domain, PN1, PN2, PC1 and PC2 subdomains"/>
    <property type="match status" value="1"/>
</dbReference>
<dbReference type="GO" id="GO:0005886">
    <property type="term" value="C:plasma membrane"/>
    <property type="evidence" value="ECO:0007669"/>
    <property type="project" value="TreeGrafter"/>
</dbReference>
<dbReference type="EMBL" id="DQWE01000055">
    <property type="protein sequence ID" value="HDI82404.1"/>
    <property type="molecule type" value="Genomic_DNA"/>
</dbReference>
<accession>A0A7C0ZK19</accession>
<dbReference type="Gene3D" id="1.20.1640.10">
    <property type="entry name" value="Multidrug efflux transporter AcrB transmembrane domain"/>
    <property type="match status" value="1"/>
</dbReference>
<dbReference type="Proteomes" id="UP000885847">
    <property type="component" value="Unassembled WGS sequence"/>
</dbReference>
<dbReference type="Gene3D" id="3.30.70.1430">
    <property type="entry name" value="Multidrug efflux transporter AcrB pore domain"/>
    <property type="match status" value="1"/>
</dbReference>
<feature type="non-terminal residue" evidence="1">
    <location>
        <position position="127"/>
    </location>
</feature>
<evidence type="ECO:0000313" key="1">
    <source>
        <dbReference type="EMBL" id="HDI82404.1"/>
    </source>
</evidence>
<sequence>MIKGAVSRPIFTAVVFVILLIIGGVSFKNLPVDIYPDIELPQISVLTLYPGASSENVEKLITKPLEDVLGNIQNLKEINSTSMENVSVVTLTFEYGTDLTEAVNDVRDAIDLAAFALPRDAEKPRIL</sequence>
<comment type="caution">
    <text evidence="1">The sequence shown here is derived from an EMBL/GenBank/DDBJ whole genome shotgun (WGS) entry which is preliminary data.</text>
</comment>
<dbReference type="PRINTS" id="PR00702">
    <property type="entry name" value="ACRIFLAVINRP"/>
</dbReference>
<dbReference type="PANTHER" id="PTHR32063">
    <property type="match status" value="1"/>
</dbReference>
<dbReference type="InterPro" id="IPR001036">
    <property type="entry name" value="Acrflvin-R"/>
</dbReference>
<name>A0A7C0ZK19_UNCW3</name>
<reference evidence="1" key="1">
    <citation type="journal article" date="2020" name="mSystems">
        <title>Genome- and Community-Level Interaction Insights into Carbon Utilization and Element Cycling Functions of Hydrothermarchaeota in Hydrothermal Sediment.</title>
        <authorList>
            <person name="Zhou Z."/>
            <person name="Liu Y."/>
            <person name="Xu W."/>
            <person name="Pan J."/>
            <person name="Luo Z.H."/>
            <person name="Li M."/>
        </authorList>
    </citation>
    <scope>NUCLEOTIDE SEQUENCE [LARGE SCALE GENOMIC DNA]</scope>
    <source>
        <strain evidence="1">HyVt-102</strain>
    </source>
</reference>